<dbReference type="PANTHER" id="PTHR10997">
    <property type="entry name" value="IMPORTIN-7, 8, 11"/>
    <property type="match status" value="1"/>
</dbReference>
<sequence length="956" mass="106254">MAVDPAQVAQLAQLLTQTVGGDTQAMKNATQQLRDAEVVAGFGLILLELLRAGDMQDQARLAGAIYFKNYIKRQWHSEGAAGGISVADRQTIKQHLLRLMLSAPKQVSTQLAAGLQEIALTDYPAEWQDLMPEIVGFLKSSADMKVLLGTMKTANTVLLKYRGEARSDTVLRELKYTVELFQQTHLDIFKGACQQALVCAQPAQLLEHFELLDSAVNSYYSLCVIDLPEFFEDHREEYFKGFIEILQFNNEAVDQDGLLGRVKGAVCECFALWADKYQEEFEPYLARCVEALYSLLDGLGQQDRHDQLVTKGIRFLSSAAGTKWNQSPFESEHVLKSICERVVFPNIILRDSDVELFEDNPLDFVRRDMEAADQETRRRSTMDLVKALGRLHEAQVTVILRGGMNALEGAQVNGGAQAERYKDACVTLFIAMTVRGQLQREGVTVINPNVNVSEFFGKMIVPALQAEPLDKFVLLRASCLKFITMFRNLLSAQEIGAILPAICKHVTAPAPVVHTYAAICVEKLLTVRDKNPQGHWVSRYDPAAMRPNLLPMVEPILQIIAGNRGIPQNEYLMRAVSRIFSFLKNQATDAGLAVLRPLSQLLMANAANPMNPVFNHNLFEAIASIVKVTVPSHPDNVEGALLPSLGQILEQNVVDFLPYTLQILGLLLDATPSVKPLYTQLFTRLLTVDLWKAQGNVPGLLRIFRAYFAKHTVFKELLTMNMQILLERFQFLLLNKRTETSAVDLLNSMYANLPVDIYQQYFKTLVTVLLSRLHTTKSPKFKKDVIISLSLFSHRDPNNALPKVLNEIQAGLAVQLLSHVWLPLLPSCNKLDERKVCTVGLAKFMAIDEIRQNPLVFGDCCVALVSLCGLLPTSGQLLEEDSDDEAPENGGAGLEFEVTFSRLRNTDLPGAAAGLAPDIPNLHAAAQTVMRPMMPAVLQLAQTRAELQPLAALLQR</sequence>
<dbReference type="PROSITE" id="PS50166">
    <property type="entry name" value="IMPORTIN_B_NT"/>
    <property type="match status" value="1"/>
</dbReference>
<evidence type="ECO:0000256" key="2">
    <source>
        <dbReference type="ARBA" id="ARBA00004496"/>
    </source>
</evidence>
<dbReference type="InterPro" id="IPR016024">
    <property type="entry name" value="ARM-type_fold"/>
</dbReference>
<evidence type="ECO:0000259" key="8">
    <source>
        <dbReference type="PROSITE" id="PS50166"/>
    </source>
</evidence>
<dbReference type="Pfam" id="PF08506">
    <property type="entry name" value="Cse1"/>
    <property type="match status" value="1"/>
</dbReference>
<evidence type="ECO:0000256" key="3">
    <source>
        <dbReference type="ARBA" id="ARBA00008669"/>
    </source>
</evidence>
<dbReference type="Gene3D" id="1.25.10.10">
    <property type="entry name" value="Leucine-rich Repeat Variant"/>
    <property type="match status" value="1"/>
</dbReference>
<evidence type="ECO:0000256" key="5">
    <source>
        <dbReference type="ARBA" id="ARBA00022490"/>
    </source>
</evidence>
<reference evidence="9" key="1">
    <citation type="submission" date="2021-01" db="EMBL/GenBank/DDBJ databases">
        <authorList>
            <person name="Corre E."/>
            <person name="Pelletier E."/>
            <person name="Niang G."/>
            <person name="Scheremetjew M."/>
            <person name="Finn R."/>
            <person name="Kale V."/>
            <person name="Holt S."/>
            <person name="Cochrane G."/>
            <person name="Meng A."/>
            <person name="Brown T."/>
            <person name="Cohen L."/>
        </authorList>
    </citation>
    <scope>NUCLEOTIDE SEQUENCE</scope>
</reference>
<dbReference type="EMBL" id="HBFQ01030686">
    <property type="protein sequence ID" value="CAD8847250.1"/>
    <property type="molecule type" value="Transcribed_RNA"/>
</dbReference>
<dbReference type="InterPro" id="IPR001494">
    <property type="entry name" value="Importin-beta_N"/>
</dbReference>
<comment type="subcellular location">
    <subcellularLocation>
        <location evidence="2">Cytoplasm</location>
    </subcellularLocation>
    <subcellularLocation>
        <location evidence="1">Nucleus</location>
    </subcellularLocation>
</comment>
<protein>
    <recommendedName>
        <fullName evidence="8">Importin N-terminal domain-containing protein</fullName>
    </recommendedName>
</protein>
<proteinExistence type="inferred from homology"/>
<dbReference type="InterPro" id="IPR005043">
    <property type="entry name" value="XPO2_C"/>
</dbReference>
<feature type="domain" description="Importin N-terminal" evidence="8">
    <location>
        <begin position="29"/>
        <end position="102"/>
    </location>
</feature>
<accession>A0A7S1A9R5</accession>
<comment type="similarity">
    <text evidence="3">Belongs to the XPO2/CSE1 family.</text>
</comment>
<dbReference type="Pfam" id="PF03810">
    <property type="entry name" value="IBN_N"/>
    <property type="match status" value="1"/>
</dbReference>
<dbReference type="GO" id="GO:0005049">
    <property type="term" value="F:nuclear export signal receptor activity"/>
    <property type="evidence" value="ECO:0007669"/>
    <property type="project" value="TreeGrafter"/>
</dbReference>
<evidence type="ECO:0000256" key="6">
    <source>
        <dbReference type="ARBA" id="ARBA00022927"/>
    </source>
</evidence>
<dbReference type="InterPro" id="IPR013713">
    <property type="entry name" value="XPO2_central"/>
</dbReference>
<dbReference type="Pfam" id="PF03378">
    <property type="entry name" value="CAS_CSE1"/>
    <property type="match status" value="1"/>
</dbReference>
<keyword evidence="7" id="KW-0539">Nucleus</keyword>
<name>A0A7S1A9R5_NOCSC</name>
<dbReference type="GO" id="GO:0031267">
    <property type="term" value="F:small GTPase binding"/>
    <property type="evidence" value="ECO:0007669"/>
    <property type="project" value="InterPro"/>
</dbReference>
<dbReference type="PANTHER" id="PTHR10997:SF8">
    <property type="entry name" value="EXPORTIN-2"/>
    <property type="match status" value="1"/>
</dbReference>
<gene>
    <name evidence="9" type="ORF">NSCI0253_LOCUS21600</name>
</gene>
<evidence type="ECO:0000256" key="7">
    <source>
        <dbReference type="ARBA" id="ARBA00023242"/>
    </source>
</evidence>
<keyword evidence="6" id="KW-0653">Protein transport</keyword>
<dbReference type="GO" id="GO:0005829">
    <property type="term" value="C:cytosol"/>
    <property type="evidence" value="ECO:0007669"/>
    <property type="project" value="TreeGrafter"/>
</dbReference>
<dbReference type="GO" id="GO:0006611">
    <property type="term" value="P:protein export from nucleus"/>
    <property type="evidence" value="ECO:0007669"/>
    <property type="project" value="TreeGrafter"/>
</dbReference>
<dbReference type="InterPro" id="IPR011989">
    <property type="entry name" value="ARM-like"/>
</dbReference>
<keyword evidence="4" id="KW-0813">Transport</keyword>
<evidence type="ECO:0000256" key="4">
    <source>
        <dbReference type="ARBA" id="ARBA00022448"/>
    </source>
</evidence>
<keyword evidence="5" id="KW-0963">Cytoplasm</keyword>
<dbReference type="SUPFAM" id="SSF48371">
    <property type="entry name" value="ARM repeat"/>
    <property type="match status" value="1"/>
</dbReference>
<organism evidence="9">
    <name type="scientific">Noctiluca scintillans</name>
    <name type="common">Sea sparkle</name>
    <name type="synonym">Red tide dinoflagellate</name>
    <dbReference type="NCBI Taxonomy" id="2966"/>
    <lineage>
        <taxon>Eukaryota</taxon>
        <taxon>Sar</taxon>
        <taxon>Alveolata</taxon>
        <taxon>Dinophyceae</taxon>
        <taxon>Noctilucales</taxon>
        <taxon>Noctilucaceae</taxon>
        <taxon>Noctiluca</taxon>
    </lineage>
</organism>
<dbReference type="GO" id="GO:0005635">
    <property type="term" value="C:nuclear envelope"/>
    <property type="evidence" value="ECO:0007669"/>
    <property type="project" value="TreeGrafter"/>
</dbReference>
<evidence type="ECO:0000256" key="1">
    <source>
        <dbReference type="ARBA" id="ARBA00004123"/>
    </source>
</evidence>
<evidence type="ECO:0000313" key="9">
    <source>
        <dbReference type="EMBL" id="CAD8847250.1"/>
    </source>
</evidence>
<dbReference type="AlphaFoldDB" id="A0A7S1A9R5"/>
<dbReference type="GO" id="GO:0006606">
    <property type="term" value="P:protein import into nucleus"/>
    <property type="evidence" value="ECO:0007669"/>
    <property type="project" value="TreeGrafter"/>
</dbReference>
<dbReference type="SMART" id="SM00913">
    <property type="entry name" value="IBN_N"/>
    <property type="match status" value="1"/>
</dbReference>